<dbReference type="InterPro" id="IPR005548">
    <property type="entry name" value="Cell_div_FtsQ/DivIB_C"/>
</dbReference>
<dbReference type="GO" id="GO:0005886">
    <property type="term" value="C:plasma membrane"/>
    <property type="evidence" value="ECO:0007669"/>
    <property type="project" value="TreeGrafter"/>
</dbReference>
<evidence type="ECO:0000256" key="4">
    <source>
        <dbReference type="ARBA" id="ARBA00022989"/>
    </source>
</evidence>
<organism evidence="8 9">
    <name type="scientific">candidate division Kazan bacterium RIFCSPLOWO2_01_FULL_48_13</name>
    <dbReference type="NCBI Taxonomy" id="1798539"/>
    <lineage>
        <taxon>Bacteria</taxon>
        <taxon>Bacteria division Kazan-3B-28</taxon>
    </lineage>
</organism>
<dbReference type="STRING" id="1798539.A2994_03670"/>
<protein>
    <recommendedName>
        <fullName evidence="7">Cell division protein FtsQ/DivIB C-terminal domain-containing protein</fullName>
    </recommendedName>
</protein>
<evidence type="ECO:0000256" key="1">
    <source>
        <dbReference type="ARBA" id="ARBA00022475"/>
    </source>
</evidence>
<feature type="transmembrane region" description="Helical" evidence="6">
    <location>
        <begin position="59"/>
        <end position="80"/>
    </location>
</feature>
<evidence type="ECO:0000313" key="9">
    <source>
        <dbReference type="Proteomes" id="UP000179010"/>
    </source>
</evidence>
<keyword evidence="1" id="KW-1003">Cell membrane</keyword>
<dbReference type="AlphaFoldDB" id="A0A1F4PN90"/>
<proteinExistence type="predicted"/>
<dbReference type="Proteomes" id="UP000179010">
    <property type="component" value="Unassembled WGS sequence"/>
</dbReference>
<keyword evidence="5" id="KW-0131">Cell cycle</keyword>
<dbReference type="Pfam" id="PF03799">
    <property type="entry name" value="FtsQ_DivIB_C"/>
    <property type="match status" value="1"/>
</dbReference>
<feature type="domain" description="Cell division protein FtsQ/DivIB C-terminal" evidence="7">
    <location>
        <begin position="161"/>
        <end position="283"/>
    </location>
</feature>
<keyword evidence="3 6" id="KW-0812">Transmembrane</keyword>
<dbReference type="GO" id="GO:0051301">
    <property type="term" value="P:cell division"/>
    <property type="evidence" value="ECO:0007669"/>
    <property type="project" value="UniProtKB-KW"/>
</dbReference>
<comment type="caution">
    <text evidence="8">The sequence shown here is derived from an EMBL/GenBank/DDBJ whole genome shotgun (WGS) entry which is preliminary data.</text>
</comment>
<keyword evidence="4 6" id="KW-1133">Transmembrane helix</keyword>
<evidence type="ECO:0000256" key="6">
    <source>
        <dbReference type="SAM" id="Phobius"/>
    </source>
</evidence>
<keyword evidence="2" id="KW-0132">Cell division</keyword>
<name>A0A1F4PN90_UNCK3</name>
<evidence type="ECO:0000256" key="3">
    <source>
        <dbReference type="ARBA" id="ARBA00022692"/>
    </source>
</evidence>
<evidence type="ECO:0000256" key="2">
    <source>
        <dbReference type="ARBA" id="ARBA00022618"/>
    </source>
</evidence>
<keyword evidence="6" id="KW-0472">Membrane</keyword>
<sequence>MKRGFALGFIFKNKKPNPVSSRSKVVFYTTRPQVIKSKSARLRQLVWQPKFKPRSLRSVATPLAKVGIGVALAMLIYALFGTPLLVLNKFDIQGNHLVEAEEIRKAVFKDGFKPINALLFRDGKAKAQILSIPQIRDAHFRKNILKRTLIAIIDEHETTIIWQSNNERFMVNRLGVVYGIAKADSPLIVVEDLKNVPVNLNQKIVATEFIEFVTAVSANLPRKTNLAARRVIIPETTYEIEVVTSDGWKIILDTTRSVETQLNNLVKVLRSTKTPPREYVDLRIDDRVYYK</sequence>
<dbReference type="EMBL" id="METE01000010">
    <property type="protein sequence ID" value="OGB85105.1"/>
    <property type="molecule type" value="Genomic_DNA"/>
</dbReference>
<evidence type="ECO:0000259" key="7">
    <source>
        <dbReference type="Pfam" id="PF03799"/>
    </source>
</evidence>
<dbReference type="InterPro" id="IPR050487">
    <property type="entry name" value="FtsQ_DivIB"/>
</dbReference>
<evidence type="ECO:0000313" key="8">
    <source>
        <dbReference type="EMBL" id="OGB85105.1"/>
    </source>
</evidence>
<reference evidence="8 9" key="1">
    <citation type="journal article" date="2016" name="Nat. Commun.">
        <title>Thousands of microbial genomes shed light on interconnected biogeochemical processes in an aquifer system.</title>
        <authorList>
            <person name="Anantharaman K."/>
            <person name="Brown C.T."/>
            <person name="Hug L.A."/>
            <person name="Sharon I."/>
            <person name="Castelle C.J."/>
            <person name="Probst A.J."/>
            <person name="Thomas B.C."/>
            <person name="Singh A."/>
            <person name="Wilkins M.J."/>
            <person name="Karaoz U."/>
            <person name="Brodie E.L."/>
            <person name="Williams K.H."/>
            <person name="Hubbard S.S."/>
            <person name="Banfield J.F."/>
        </authorList>
    </citation>
    <scope>NUCLEOTIDE SEQUENCE [LARGE SCALE GENOMIC DNA]</scope>
</reference>
<accession>A0A1F4PN90</accession>
<dbReference type="PANTHER" id="PTHR37820:SF1">
    <property type="entry name" value="CELL DIVISION PROTEIN FTSQ"/>
    <property type="match status" value="1"/>
</dbReference>
<evidence type="ECO:0000256" key="5">
    <source>
        <dbReference type="ARBA" id="ARBA00023306"/>
    </source>
</evidence>
<gene>
    <name evidence="8" type="ORF">A2994_03670</name>
</gene>
<dbReference type="PANTHER" id="PTHR37820">
    <property type="entry name" value="CELL DIVISION PROTEIN DIVIB"/>
    <property type="match status" value="1"/>
</dbReference>